<accession>A0A4P8WK77</accession>
<evidence type="ECO:0000313" key="2">
    <source>
        <dbReference type="EMBL" id="QCS43890.1"/>
    </source>
</evidence>
<feature type="transmembrane region" description="Helical" evidence="1">
    <location>
        <begin position="40"/>
        <end position="60"/>
    </location>
</feature>
<dbReference type="EMBL" id="CP040330">
    <property type="protein sequence ID" value="QCS43890.1"/>
    <property type="molecule type" value="Genomic_DNA"/>
</dbReference>
<evidence type="ECO:0000256" key="1">
    <source>
        <dbReference type="SAM" id="Phobius"/>
    </source>
</evidence>
<dbReference type="RefSeq" id="WP_138246340.1">
    <property type="nucleotide sequence ID" value="NZ_CP040330.1"/>
</dbReference>
<keyword evidence="1" id="KW-1133">Transmembrane helix</keyword>
<evidence type="ECO:0000313" key="3">
    <source>
        <dbReference type="Proteomes" id="UP000302218"/>
    </source>
</evidence>
<dbReference type="KEGG" id="nvr:FEJ81_16620"/>
<proteinExistence type="predicted"/>
<dbReference type="AlphaFoldDB" id="A0A4P8WK77"/>
<reference evidence="3" key="1">
    <citation type="submission" date="2019-05" db="EMBL/GenBank/DDBJ databases">
        <title>Genome sequence and methylation pattern of the halophilic Archaeon Natrinema versiforme BOL5-4.</title>
        <authorList>
            <person name="DasSarma P."/>
            <person name="Anton B.P."/>
            <person name="DasSarma S.L."/>
            <person name="Martinez F.L."/>
            <person name="Guzman D."/>
            <person name="Roberts R.J."/>
            <person name="DasSarma S."/>
        </authorList>
    </citation>
    <scope>NUCLEOTIDE SEQUENCE [LARGE SCALE GENOMIC DNA]</scope>
    <source>
        <strain evidence="3">BOL5-4</strain>
    </source>
</reference>
<dbReference type="Proteomes" id="UP000302218">
    <property type="component" value="Chromosome"/>
</dbReference>
<name>A0A4P8WK77_9EURY</name>
<protein>
    <submittedName>
        <fullName evidence="2">Uncharacterized protein</fullName>
    </submittedName>
</protein>
<organism evidence="2 3">
    <name type="scientific">Natrinema versiforme</name>
    <dbReference type="NCBI Taxonomy" id="88724"/>
    <lineage>
        <taxon>Archaea</taxon>
        <taxon>Methanobacteriati</taxon>
        <taxon>Methanobacteriota</taxon>
        <taxon>Stenosarchaea group</taxon>
        <taxon>Halobacteria</taxon>
        <taxon>Halobacteriales</taxon>
        <taxon>Natrialbaceae</taxon>
        <taxon>Natrinema</taxon>
    </lineage>
</organism>
<gene>
    <name evidence="2" type="ORF">FEJ81_16620</name>
</gene>
<dbReference type="GeneID" id="40266931"/>
<keyword evidence="1" id="KW-0472">Membrane</keyword>
<sequence>MKIVIPLSVLATFLTIISFSLITGAPIVDAIHTLGSHWFVSFIGLAVAMGVLVSWAYTLASGGDLNEMLEEI</sequence>
<keyword evidence="1" id="KW-0812">Transmembrane</keyword>